<name>A0A1H4EHH3_9RHOB</name>
<dbReference type="AlphaFoldDB" id="A0A1H4EHH3"/>
<dbReference type="Proteomes" id="UP000198703">
    <property type="component" value="Unassembled WGS sequence"/>
</dbReference>
<dbReference type="OrthoDB" id="8300246at2"/>
<protein>
    <submittedName>
        <fullName evidence="2">Uncharacterized protein</fullName>
    </submittedName>
</protein>
<keyword evidence="3" id="KW-1185">Reference proteome</keyword>
<feature type="chain" id="PRO_5011621986" evidence="1">
    <location>
        <begin position="20"/>
        <end position="377"/>
    </location>
</feature>
<dbReference type="PROSITE" id="PS51257">
    <property type="entry name" value="PROKAR_LIPOPROTEIN"/>
    <property type="match status" value="1"/>
</dbReference>
<dbReference type="RefSeq" id="WP_093255257.1">
    <property type="nucleotide sequence ID" value="NZ_FNQM01000014.1"/>
</dbReference>
<feature type="signal peptide" evidence="1">
    <location>
        <begin position="1"/>
        <end position="19"/>
    </location>
</feature>
<dbReference type="EMBL" id="FNQM01000014">
    <property type="protein sequence ID" value="SEA84386.1"/>
    <property type="molecule type" value="Genomic_DNA"/>
</dbReference>
<sequence length="377" mass="38572">MRPLAYRGVKLVLAAVASAALFGCARPPLDDLAKEYTETLDEIGYVAVFPPREDIRIGDIFLRAGERDRLDDPEASVRIHIGTIEELSCRARVLAASRLAYAPTTGDGKMISLAQPDLPQSRSSTLPAVAFPQVVSAGAGAAAAGGGAFAGLVSASGAGAERVAMSFGAVRHASSAAWAFDGQPMPAYQAPTGAKSVQDQLAECAALPALRSRGRSAGLRAYHSTVETFCPHLGALNVTAAAHRRACSDPGNKCDFIVVTDLYLARSIGYGYADAASGSFSFARGQAANLAANATAPELAGSPGAPVAAGVATAAAAIAAPGAAAEISTARSFAYAEPFPRPVAIALNAIYIDADQACEQEQRRTTAPGTGQEDPSP</sequence>
<evidence type="ECO:0000313" key="2">
    <source>
        <dbReference type="EMBL" id="SEA84386.1"/>
    </source>
</evidence>
<evidence type="ECO:0000313" key="3">
    <source>
        <dbReference type="Proteomes" id="UP000198703"/>
    </source>
</evidence>
<organism evidence="2 3">
    <name type="scientific">Rubrimonas cliftonensis</name>
    <dbReference type="NCBI Taxonomy" id="89524"/>
    <lineage>
        <taxon>Bacteria</taxon>
        <taxon>Pseudomonadati</taxon>
        <taxon>Pseudomonadota</taxon>
        <taxon>Alphaproteobacteria</taxon>
        <taxon>Rhodobacterales</taxon>
        <taxon>Paracoccaceae</taxon>
        <taxon>Rubrimonas</taxon>
    </lineage>
</organism>
<accession>A0A1H4EHH3</accession>
<keyword evidence="1" id="KW-0732">Signal</keyword>
<gene>
    <name evidence="2" type="ORF">SAMN05444370_1145</name>
</gene>
<proteinExistence type="predicted"/>
<reference evidence="2 3" key="1">
    <citation type="submission" date="2016-10" db="EMBL/GenBank/DDBJ databases">
        <authorList>
            <person name="de Groot N.N."/>
        </authorList>
    </citation>
    <scope>NUCLEOTIDE SEQUENCE [LARGE SCALE GENOMIC DNA]</scope>
    <source>
        <strain evidence="2 3">DSM 15345</strain>
    </source>
</reference>
<evidence type="ECO:0000256" key="1">
    <source>
        <dbReference type="SAM" id="SignalP"/>
    </source>
</evidence>